<dbReference type="Proteomes" id="UP000500953">
    <property type="component" value="Chromosome"/>
</dbReference>
<protein>
    <submittedName>
        <fullName evidence="1">Uncharacterized protein</fullName>
    </submittedName>
</protein>
<name>A0A6G9YUU2_9NOCA</name>
<gene>
    <name evidence="1" type="ORF">F6W96_00205</name>
</gene>
<dbReference type="RefSeq" id="WP_167484404.1">
    <property type="nucleotide sequence ID" value="NZ_CP046173.1"/>
</dbReference>
<evidence type="ECO:0000313" key="1">
    <source>
        <dbReference type="EMBL" id="QIS16972.1"/>
    </source>
</evidence>
<sequence length="52" mass="5596">MRPYLGSRAIPGTVSDAEVAAYLRTAASTFWHQCGTAPCVIVGYRAARLIRA</sequence>
<reference evidence="1 2" key="1">
    <citation type="journal article" date="2019" name="ACS Chem. Biol.">
        <title>Identification and Mobilization of a Cryptic Antibiotic Biosynthesis Gene Locus from a Human-Pathogenic Nocardia Isolate.</title>
        <authorList>
            <person name="Herisse M."/>
            <person name="Ishida K."/>
            <person name="Porter J.L."/>
            <person name="Howden B."/>
            <person name="Hertweck C."/>
            <person name="Stinear T.P."/>
            <person name="Pidot S.J."/>
        </authorList>
    </citation>
    <scope>NUCLEOTIDE SEQUENCE [LARGE SCALE GENOMIC DNA]</scope>
    <source>
        <strain evidence="1 2">AUSMDU00012715</strain>
    </source>
</reference>
<evidence type="ECO:0000313" key="2">
    <source>
        <dbReference type="Proteomes" id="UP000500953"/>
    </source>
</evidence>
<organism evidence="1 2">
    <name type="scientific">Nocardia terpenica</name>
    <dbReference type="NCBI Taxonomy" id="455432"/>
    <lineage>
        <taxon>Bacteria</taxon>
        <taxon>Bacillati</taxon>
        <taxon>Actinomycetota</taxon>
        <taxon>Actinomycetes</taxon>
        <taxon>Mycobacteriales</taxon>
        <taxon>Nocardiaceae</taxon>
        <taxon>Nocardia</taxon>
    </lineage>
</organism>
<accession>A0A6G9YUU2</accession>
<dbReference type="AlphaFoldDB" id="A0A6G9YUU2"/>
<proteinExistence type="predicted"/>
<dbReference type="EMBL" id="CP046173">
    <property type="protein sequence ID" value="QIS16972.1"/>
    <property type="molecule type" value="Genomic_DNA"/>
</dbReference>